<dbReference type="OrthoDB" id="3475992at2"/>
<dbReference type="InterPro" id="IPR012291">
    <property type="entry name" value="CBM2_carb-bd_dom_sf"/>
</dbReference>
<dbReference type="EMBL" id="QLYX01000013">
    <property type="protein sequence ID" value="RAY12384.1"/>
    <property type="molecule type" value="Genomic_DNA"/>
</dbReference>
<dbReference type="SMART" id="SM00637">
    <property type="entry name" value="CBD_II"/>
    <property type="match status" value="1"/>
</dbReference>
<accession>A0A365GZW6</accession>
<organism evidence="4 5">
    <name type="scientific">Actinomadura craniellae</name>
    <dbReference type="NCBI Taxonomy" id="2231787"/>
    <lineage>
        <taxon>Bacteria</taxon>
        <taxon>Bacillati</taxon>
        <taxon>Actinomycetota</taxon>
        <taxon>Actinomycetes</taxon>
        <taxon>Streptosporangiales</taxon>
        <taxon>Thermomonosporaceae</taxon>
        <taxon>Actinomadura</taxon>
    </lineage>
</organism>
<keyword evidence="5" id="KW-1185">Reference proteome</keyword>
<feature type="compositionally biased region" description="Pro residues" evidence="1">
    <location>
        <begin position="258"/>
        <end position="280"/>
    </location>
</feature>
<proteinExistence type="predicted"/>
<sequence length="485" mass="49407">MNGQPEEPGRTPPDHKTTTEFTLPGQSGTADPAGPESTVTDPPSPGVAEDTVTDVPVELGAPPGEGEWAGRTAEADTAPRPAPEPELPSPTYMLKDPPAPAVPQEMPMPPVADALPQRDRATRYGPETPAPGPGEPPADGALPPIQYGLSGLPAPGPGEPTAPAAEPAPEGPWTAQFGSAETPPPAPEGQWRSEPGPVGPPAPAQETPWTAQFGSEGAPPPAPQEQWRSEARSEGVPPAPPEGPWTSQFGSESGTEPRPMPGLPPAQQPAGTPLPPPPPGRQRSGGRRVLALVAGAAALIVLAGVAAVLLWPNSGKEPATGLPGGVVSVTPTPEPSGPGGEPAPSPGAPAPVPSGPGSGPAPVPSGAPPVPSDAPTAPIGPVLPGQGLEYRLVQQDPGYYEVLLTVTNDGTRPLRAWELTFTAPGDNVKNIWGGELVRRGEHAIIRSLKDAPPIPPGAAWEIRYGAEGHPQVPQKCLFNKKPCGF</sequence>
<feature type="compositionally biased region" description="Polar residues" evidence="1">
    <location>
        <begin position="19"/>
        <end position="29"/>
    </location>
</feature>
<dbReference type="AlphaFoldDB" id="A0A365GZW6"/>
<evidence type="ECO:0000256" key="2">
    <source>
        <dbReference type="SAM" id="Phobius"/>
    </source>
</evidence>
<feature type="domain" description="CBM2" evidence="3">
    <location>
        <begin position="386"/>
        <end position="483"/>
    </location>
</feature>
<dbReference type="GO" id="GO:0004553">
    <property type="term" value="F:hydrolase activity, hydrolyzing O-glycosyl compounds"/>
    <property type="evidence" value="ECO:0007669"/>
    <property type="project" value="InterPro"/>
</dbReference>
<keyword evidence="2" id="KW-0472">Membrane</keyword>
<dbReference type="Proteomes" id="UP000251891">
    <property type="component" value="Unassembled WGS sequence"/>
</dbReference>
<evidence type="ECO:0000313" key="5">
    <source>
        <dbReference type="Proteomes" id="UP000251891"/>
    </source>
</evidence>
<dbReference type="InterPro" id="IPR008965">
    <property type="entry name" value="CBM2/CBM3_carb-bd_dom_sf"/>
</dbReference>
<dbReference type="RefSeq" id="WP_111870440.1">
    <property type="nucleotide sequence ID" value="NZ_QLYX01000013.1"/>
</dbReference>
<evidence type="ECO:0000313" key="4">
    <source>
        <dbReference type="EMBL" id="RAY12384.1"/>
    </source>
</evidence>
<feature type="compositionally biased region" description="Basic and acidic residues" evidence="1">
    <location>
        <begin position="7"/>
        <end position="18"/>
    </location>
</feature>
<feature type="compositionally biased region" description="Low complexity" evidence="1">
    <location>
        <begin position="161"/>
        <end position="172"/>
    </location>
</feature>
<protein>
    <recommendedName>
        <fullName evidence="3">CBM2 domain-containing protein</fullName>
    </recommendedName>
</protein>
<feature type="compositionally biased region" description="Polar residues" evidence="1">
    <location>
        <begin position="245"/>
        <end position="254"/>
    </location>
</feature>
<reference evidence="4 5" key="1">
    <citation type="submission" date="2018-06" db="EMBL/GenBank/DDBJ databases">
        <title>Actinomadura craniellae sp. nov. isolated from marine sponge Craniella sp.</title>
        <authorList>
            <person name="Li L."/>
            <person name="Xu Q.H."/>
            <person name="Lin H.W."/>
            <person name="Lu Y.H."/>
        </authorList>
    </citation>
    <scope>NUCLEOTIDE SEQUENCE [LARGE SCALE GENOMIC DNA]</scope>
    <source>
        <strain evidence="4 5">LHW63021</strain>
    </source>
</reference>
<dbReference type="InterPro" id="IPR001919">
    <property type="entry name" value="CBD2"/>
</dbReference>
<feature type="compositionally biased region" description="Pro residues" evidence="1">
    <location>
        <begin position="332"/>
        <end position="372"/>
    </location>
</feature>
<feature type="region of interest" description="Disordered" evidence="1">
    <location>
        <begin position="1"/>
        <end position="285"/>
    </location>
</feature>
<dbReference type="GO" id="GO:0005975">
    <property type="term" value="P:carbohydrate metabolic process"/>
    <property type="evidence" value="ECO:0007669"/>
    <property type="project" value="InterPro"/>
</dbReference>
<dbReference type="GO" id="GO:0030247">
    <property type="term" value="F:polysaccharide binding"/>
    <property type="evidence" value="ECO:0007669"/>
    <property type="project" value="InterPro"/>
</dbReference>
<dbReference type="Gene3D" id="2.60.40.290">
    <property type="match status" value="1"/>
</dbReference>
<name>A0A365GZW6_9ACTN</name>
<comment type="caution">
    <text evidence="4">The sequence shown here is derived from an EMBL/GenBank/DDBJ whole genome shotgun (WGS) entry which is preliminary data.</text>
</comment>
<keyword evidence="2" id="KW-1133">Transmembrane helix</keyword>
<feature type="region of interest" description="Disordered" evidence="1">
    <location>
        <begin position="317"/>
        <end position="381"/>
    </location>
</feature>
<evidence type="ECO:0000259" key="3">
    <source>
        <dbReference type="SMART" id="SM00637"/>
    </source>
</evidence>
<dbReference type="Pfam" id="PF00553">
    <property type="entry name" value="CBM_2"/>
    <property type="match status" value="1"/>
</dbReference>
<keyword evidence="2" id="KW-0812">Transmembrane</keyword>
<evidence type="ECO:0000256" key="1">
    <source>
        <dbReference type="SAM" id="MobiDB-lite"/>
    </source>
</evidence>
<dbReference type="SUPFAM" id="SSF49384">
    <property type="entry name" value="Carbohydrate-binding domain"/>
    <property type="match status" value="1"/>
</dbReference>
<feature type="compositionally biased region" description="Pro residues" evidence="1">
    <location>
        <begin position="97"/>
        <end position="110"/>
    </location>
</feature>
<feature type="transmembrane region" description="Helical" evidence="2">
    <location>
        <begin position="289"/>
        <end position="311"/>
    </location>
</feature>
<gene>
    <name evidence="4" type="ORF">DPM19_24855</name>
</gene>